<dbReference type="EMBL" id="MK937592">
    <property type="protein sequence ID" value="QDH91834.1"/>
    <property type="molecule type" value="Genomic_DNA"/>
</dbReference>
<dbReference type="RefSeq" id="YP_010059848.1">
    <property type="nucleotide sequence ID" value="NC_054727.1"/>
</dbReference>
<protein>
    <submittedName>
        <fullName evidence="1">Uncharacterized protein</fullName>
    </submittedName>
</protein>
<keyword evidence="2" id="KW-1185">Reference proteome</keyword>
<dbReference type="KEGG" id="vg:64767080"/>
<sequence length="155" mass="17150">MASTPITFRTTELAKVVQRAIDSHAEALRDYNRQADQHRRAHRRQWLADHAAQVKAHRDYLTRCLRNGTAPTSAGVRTATGMSAADLVYDEVGDYVIRRLFGNPPVLPTAEYQGLVELLKAHTGETISANQLHALGFRTSRLQQLFRDAATGAAA</sequence>
<dbReference type="Proteomes" id="UP000316777">
    <property type="component" value="Segment"/>
</dbReference>
<name>A0A514DDZ3_9CAUD</name>
<dbReference type="GeneID" id="64767080"/>
<organism evidence="1 2">
    <name type="scientific">Mycobacterium phage Phrappuccino</name>
    <dbReference type="NCBI Taxonomy" id="2591223"/>
    <lineage>
        <taxon>Viruses</taxon>
        <taxon>Duplodnaviria</taxon>
        <taxon>Heunggongvirae</taxon>
        <taxon>Uroviricota</taxon>
        <taxon>Caudoviricetes</taxon>
        <taxon>Phrappuccinovirus</taxon>
        <taxon>Phrappuccinovirus phrappuccino</taxon>
        <taxon>Phreappuccinovirus Phrappuccino</taxon>
    </lineage>
</organism>
<accession>A0A514DDZ3</accession>
<evidence type="ECO:0000313" key="1">
    <source>
        <dbReference type="EMBL" id="QDH91834.1"/>
    </source>
</evidence>
<evidence type="ECO:0000313" key="2">
    <source>
        <dbReference type="Proteomes" id="UP000316777"/>
    </source>
</evidence>
<proteinExistence type="predicted"/>
<gene>
    <name evidence="1" type="primary">159</name>
    <name evidence="1" type="ORF">SEA_PHRAPPUCCINO_159</name>
</gene>
<reference evidence="1 2" key="1">
    <citation type="submission" date="2019-05" db="EMBL/GenBank/DDBJ databases">
        <authorList>
            <person name="Pope W.H."/>
            <person name="Garlena R.A."/>
            <person name="Russell D.A."/>
            <person name="Jacobs-Sera D."/>
            <person name="Hatfull G.F."/>
        </authorList>
    </citation>
    <scope>NUCLEOTIDE SEQUENCE [LARGE SCALE GENOMIC DNA]</scope>
</reference>